<protein>
    <submittedName>
        <fullName evidence="7">Osteoclast stimulatory transmembrane protein</fullName>
    </submittedName>
</protein>
<dbReference type="HOGENOM" id="CLU_045128_0_0_1"/>
<dbReference type="Proteomes" id="UP000001646">
    <property type="component" value="Chromosome 4"/>
</dbReference>
<feature type="transmembrane region" description="Helical" evidence="5">
    <location>
        <begin position="12"/>
        <end position="32"/>
    </location>
</feature>
<gene>
    <name evidence="7" type="primary">OCSTAMP</name>
</gene>
<dbReference type="PANTHER" id="PTHR21041">
    <property type="entry name" value="DENDRITIC CELL-SPECIFIC TRANSMEMBRANE PROTEIN"/>
    <property type="match status" value="1"/>
</dbReference>
<comment type="subcellular location">
    <subcellularLocation>
        <location evidence="1">Membrane</location>
        <topology evidence="1">Multi-pass membrane protein</topology>
    </subcellularLocation>
</comment>
<dbReference type="Ensembl" id="ENSACAT00000016772.4">
    <property type="protein sequence ID" value="ENSACAP00000016447.4"/>
    <property type="gene ID" value="ENSACAG00000016725.4"/>
</dbReference>
<evidence type="ECO:0000256" key="1">
    <source>
        <dbReference type="ARBA" id="ARBA00004141"/>
    </source>
</evidence>
<dbReference type="GO" id="GO:0071391">
    <property type="term" value="P:cellular response to estrogen stimulus"/>
    <property type="evidence" value="ECO:0007669"/>
    <property type="project" value="Ensembl"/>
</dbReference>
<evidence type="ECO:0000259" key="6">
    <source>
        <dbReference type="Pfam" id="PF07782"/>
    </source>
</evidence>
<dbReference type="GeneTree" id="ENSGT00940000153269"/>
<keyword evidence="8" id="KW-1185">Reference proteome</keyword>
<evidence type="ECO:0000313" key="8">
    <source>
        <dbReference type="Proteomes" id="UP000001646"/>
    </source>
</evidence>
<reference evidence="7 8" key="1">
    <citation type="submission" date="2009-12" db="EMBL/GenBank/DDBJ databases">
        <title>The Genome Sequence of Anolis carolinensis (Green Anole Lizard).</title>
        <authorList>
            <consortium name="The Genome Sequencing Platform"/>
            <person name="Di Palma F."/>
            <person name="Alfoldi J."/>
            <person name="Heiman D."/>
            <person name="Young S."/>
            <person name="Grabherr M."/>
            <person name="Johnson J."/>
            <person name="Lander E.S."/>
            <person name="Lindblad-Toh K."/>
        </authorList>
    </citation>
    <scope>NUCLEOTIDE SEQUENCE [LARGE SCALE GENOMIC DNA]</scope>
    <source>
        <strain evidence="7 8">JBL SC #1</strain>
    </source>
</reference>
<sequence length="532" mass="60826">MQTISELIHTSFHVLISLATVGSSIHVLSKASPSLAYKNKMKIYRTTDNLQRNLGHLHKTGLGIWTYCQDGLLPRIQEVILEAWVAYSTPIPSNYHQLLFLFLMCCCIAASVGGLFYCWMFSSLQYSSQFSATVASTISFLALWTLFLVHPVRCMFTMVVPTLGTKQGRRLLLSACFMIVAVNIIPNITSNIKAILEIIKCICKDSSESLLKSTFLLENASSEFSRALKIRTDDLPDKFGRTSDSQVMFETHSNEFLLSQKMTDASYHITEEFLRIEVLIQKVILLANRVSAGFFLCFLVFESASYLKSYLTDLKFDNIYITKKLEYLAQERKTIHLLSCTSRKLIKPTGLKLTREELMTSLTHIFLLTLVLILTLVIIATDYIAFHLAQAAVSEATQFPVVPISFWIKYDVKLTFIEFFGKVFNNAFSIEQSKSPFERSYYQNLTFLSANCSLRYPKPPNTAVTFAVGLLYCIIYAITFLETYSRRLCRKIAASFFKNQEDQRIQYLYKKLVRKQKKKEQQEQELESTACC</sequence>
<dbReference type="GO" id="GO:0045672">
    <property type="term" value="P:positive regulation of osteoclast differentiation"/>
    <property type="evidence" value="ECO:0007669"/>
    <property type="project" value="Ensembl"/>
</dbReference>
<evidence type="ECO:0000256" key="5">
    <source>
        <dbReference type="SAM" id="Phobius"/>
    </source>
</evidence>
<dbReference type="Pfam" id="PF07782">
    <property type="entry name" value="DC_STAMP"/>
    <property type="match status" value="1"/>
</dbReference>
<keyword evidence="4 5" id="KW-0472">Membrane</keyword>
<feature type="transmembrane region" description="Helical" evidence="5">
    <location>
        <begin position="463"/>
        <end position="481"/>
    </location>
</feature>
<organism evidence="7 8">
    <name type="scientific">Anolis carolinensis</name>
    <name type="common">Green anole</name>
    <name type="synonym">American chameleon</name>
    <dbReference type="NCBI Taxonomy" id="28377"/>
    <lineage>
        <taxon>Eukaryota</taxon>
        <taxon>Metazoa</taxon>
        <taxon>Chordata</taxon>
        <taxon>Craniata</taxon>
        <taxon>Vertebrata</taxon>
        <taxon>Euteleostomi</taxon>
        <taxon>Lepidosauria</taxon>
        <taxon>Squamata</taxon>
        <taxon>Bifurcata</taxon>
        <taxon>Unidentata</taxon>
        <taxon>Episquamata</taxon>
        <taxon>Toxicofera</taxon>
        <taxon>Iguania</taxon>
        <taxon>Dactyloidae</taxon>
        <taxon>Anolis</taxon>
    </lineage>
</organism>
<proteinExistence type="predicted"/>
<dbReference type="AlphaFoldDB" id="G1KSZ6"/>
<dbReference type="STRING" id="28377.ENSACAP00000016447"/>
<keyword evidence="3 5" id="KW-1133">Transmembrane helix</keyword>
<dbReference type="GO" id="GO:0016020">
    <property type="term" value="C:membrane"/>
    <property type="evidence" value="ECO:0007669"/>
    <property type="project" value="UniProtKB-SubCell"/>
</dbReference>
<reference evidence="7" key="3">
    <citation type="submission" date="2025-09" db="UniProtKB">
        <authorList>
            <consortium name="Ensembl"/>
        </authorList>
    </citation>
    <scope>IDENTIFICATION</scope>
</reference>
<dbReference type="InParanoid" id="G1KSZ6"/>
<feature type="domain" description="Dendritic cell-specific transmembrane protein-like" evidence="6">
    <location>
        <begin position="316"/>
        <end position="509"/>
    </location>
</feature>
<dbReference type="GO" id="GO:0090290">
    <property type="term" value="P:positive regulation of osteoclast proliferation"/>
    <property type="evidence" value="ECO:0007669"/>
    <property type="project" value="Ensembl"/>
</dbReference>
<evidence type="ECO:0000256" key="4">
    <source>
        <dbReference type="ARBA" id="ARBA00023136"/>
    </source>
</evidence>
<name>G1KSZ6_ANOCA</name>
<evidence type="ECO:0000256" key="3">
    <source>
        <dbReference type="ARBA" id="ARBA00022989"/>
    </source>
</evidence>
<keyword evidence="2 5" id="KW-0812">Transmembrane</keyword>
<dbReference type="InterPro" id="IPR051856">
    <property type="entry name" value="CSR-E3_Ligase_Protein"/>
</dbReference>
<feature type="transmembrane region" description="Helical" evidence="5">
    <location>
        <begin position="98"/>
        <end position="122"/>
    </location>
</feature>
<dbReference type="Bgee" id="ENSACAG00000016725">
    <property type="expression patterns" value="Expressed in liver"/>
</dbReference>
<dbReference type="PANTHER" id="PTHR21041:SF3">
    <property type="entry name" value="OSTEOCLAST STIMULATORY TRANSMEMBRANE PROTEIN"/>
    <property type="match status" value="1"/>
</dbReference>
<dbReference type="InterPro" id="IPR012858">
    <property type="entry name" value="DC_STAMP-like"/>
</dbReference>
<feature type="transmembrane region" description="Helical" evidence="5">
    <location>
        <begin position="128"/>
        <end position="149"/>
    </location>
</feature>
<accession>G1KSZ6</accession>
<reference evidence="7" key="2">
    <citation type="submission" date="2025-08" db="UniProtKB">
        <authorList>
            <consortium name="Ensembl"/>
        </authorList>
    </citation>
    <scope>IDENTIFICATION</scope>
</reference>
<dbReference type="GO" id="GO:0034241">
    <property type="term" value="P:positive regulation of macrophage fusion"/>
    <property type="evidence" value="ECO:0007669"/>
    <property type="project" value="Ensembl"/>
</dbReference>
<evidence type="ECO:0000313" key="7">
    <source>
        <dbReference type="Ensembl" id="ENSACAP00000016447.4"/>
    </source>
</evidence>
<evidence type="ECO:0000256" key="2">
    <source>
        <dbReference type="ARBA" id="ARBA00022692"/>
    </source>
</evidence>
<feature type="transmembrane region" description="Helical" evidence="5">
    <location>
        <begin position="365"/>
        <end position="386"/>
    </location>
</feature>
<dbReference type="eggNOG" id="ENOG502QWNK">
    <property type="taxonomic scope" value="Eukaryota"/>
</dbReference>
<dbReference type="GO" id="GO:0071356">
    <property type="term" value="P:cellular response to tumor necrosis factor"/>
    <property type="evidence" value="ECO:0007669"/>
    <property type="project" value="Ensembl"/>
</dbReference>
<dbReference type="GO" id="GO:0072674">
    <property type="term" value="P:multinuclear osteoclast differentiation"/>
    <property type="evidence" value="ECO:0007669"/>
    <property type="project" value="Ensembl"/>
</dbReference>